<keyword evidence="1" id="KW-0175">Coiled coil</keyword>
<proteinExistence type="predicted"/>
<dbReference type="Proteomes" id="UP000781710">
    <property type="component" value="Unassembled WGS sequence"/>
</dbReference>
<reference evidence="5 6" key="1">
    <citation type="submission" date="2017-10" db="EMBL/GenBank/DDBJ databases">
        <title>Whole genome sequencing of members of genus Pseudoxanthomonas.</title>
        <authorList>
            <person name="Kumar S."/>
            <person name="Bansal K."/>
            <person name="Kaur A."/>
            <person name="Patil P."/>
            <person name="Sharma S."/>
            <person name="Patil P.B."/>
        </authorList>
    </citation>
    <scope>NUCLEOTIDE SEQUENCE [LARGE SCALE GENOMIC DNA]</scope>
    <source>
        <strain evidence="5 6">DSM 17109</strain>
    </source>
</reference>
<gene>
    <name evidence="5" type="ORF">CSC78_03710</name>
</gene>
<evidence type="ECO:0000256" key="1">
    <source>
        <dbReference type="SAM" id="Coils"/>
    </source>
</evidence>
<dbReference type="InterPro" id="IPR057840">
    <property type="entry name" value="FimV_N"/>
</dbReference>
<keyword evidence="3" id="KW-0472">Membrane</keyword>
<dbReference type="NCBIfam" id="TIGR03505">
    <property type="entry name" value="FimV_core"/>
    <property type="match status" value="1"/>
</dbReference>
<dbReference type="NCBIfam" id="TIGR03504">
    <property type="entry name" value="FimV_Cterm"/>
    <property type="match status" value="1"/>
</dbReference>
<feature type="region of interest" description="Disordered" evidence="2">
    <location>
        <begin position="428"/>
        <end position="452"/>
    </location>
</feature>
<dbReference type="InterPro" id="IPR020011">
    <property type="entry name" value="FimV_C"/>
</dbReference>
<keyword evidence="6" id="KW-1185">Reference proteome</keyword>
<protein>
    <submittedName>
        <fullName evidence="5">Ferrous iron transporter B</fullName>
    </submittedName>
</protein>
<dbReference type="EMBL" id="PDWW01000003">
    <property type="protein sequence ID" value="KAF1726671.1"/>
    <property type="molecule type" value="Genomic_DNA"/>
</dbReference>
<keyword evidence="3" id="KW-1133">Transmembrane helix</keyword>
<evidence type="ECO:0000313" key="5">
    <source>
        <dbReference type="EMBL" id="KAF1726671.1"/>
    </source>
</evidence>
<organism evidence="5 6">
    <name type="scientific">Pseudoxanthomonas japonensis</name>
    <dbReference type="NCBI Taxonomy" id="69284"/>
    <lineage>
        <taxon>Bacteria</taxon>
        <taxon>Pseudomonadati</taxon>
        <taxon>Pseudomonadota</taxon>
        <taxon>Gammaproteobacteria</taxon>
        <taxon>Lysobacterales</taxon>
        <taxon>Lysobacteraceae</taxon>
        <taxon>Pseudoxanthomonas</taxon>
    </lineage>
</organism>
<evidence type="ECO:0000313" key="6">
    <source>
        <dbReference type="Proteomes" id="UP000781710"/>
    </source>
</evidence>
<feature type="region of interest" description="Disordered" evidence="2">
    <location>
        <begin position="484"/>
        <end position="521"/>
    </location>
</feature>
<feature type="compositionally biased region" description="Pro residues" evidence="2">
    <location>
        <begin position="158"/>
        <end position="177"/>
    </location>
</feature>
<feature type="coiled-coil region" evidence="1">
    <location>
        <begin position="339"/>
        <end position="376"/>
    </location>
</feature>
<name>A0ABQ6ZKG3_9GAMM</name>
<accession>A0ABQ6ZKG3</accession>
<feature type="compositionally biased region" description="Low complexity" evidence="2">
    <location>
        <begin position="178"/>
        <end position="190"/>
    </location>
</feature>
<feature type="transmembrane region" description="Helical" evidence="3">
    <location>
        <begin position="403"/>
        <end position="422"/>
    </location>
</feature>
<keyword evidence="3" id="KW-0812">Transmembrane</keyword>
<comment type="caution">
    <text evidence="5">The sequence shown here is derived from an EMBL/GenBank/DDBJ whole genome shotgun (WGS) entry which is preliminary data.</text>
</comment>
<dbReference type="Pfam" id="PF25800">
    <property type="entry name" value="FimV_N"/>
    <property type="match status" value="1"/>
</dbReference>
<evidence type="ECO:0000256" key="3">
    <source>
        <dbReference type="SAM" id="Phobius"/>
    </source>
</evidence>
<feature type="region of interest" description="Disordered" evidence="2">
    <location>
        <begin position="154"/>
        <end position="195"/>
    </location>
</feature>
<feature type="compositionally biased region" description="Pro residues" evidence="2">
    <location>
        <begin position="485"/>
        <end position="497"/>
    </location>
</feature>
<sequence>MFGLGLALLSNVALALGLGEIRVKSQPGQPLLAEIPVISSEPGELEQLRARLASPVTFERVGLPRPQGLVNELDFAVALDDAGRPVVRVTSRTPVDVPAVNFLIEVDWGQGRLVREYSALVSAPGTLAAAEQPIIDAPAAAPTDIINRPVEPVAAAPEPAPTPPAPEAPVRPTPAPTPVVAAAPTPSVAPGDTLAPVRRGQSLSQIAAPLAREQGYTLDQAMVALLRANPEAFINGNLNLLKQGAVLRVPESTEAQTILESEAAALVRSQIAEWRRARAPIPQPAAVVEPAATSTPAAPSRAPAVADARLEIAPAATSTSGSGTQSGVSAGGEGEMLANEQLQQSKEDLAAREAEVQELRSQVADLEKLKAQQEKLLAMKDSDLAAAQQRLAQSNGSDGGVPVWAWAGFGLLFVGALAWGFAQRRQRLSPAPVPRNPVFGKAPSESRAAELAAVMPQAAPEPEPVHTPSPVLEPAVVLPQAVAPRPAPKAAPTPASTPGPTWHAGGSTTPAAPAMPPPPAGRDRLELAVAYLDLGDVATARDLLNEVAAGNDVTARDEALQLLRDIG</sequence>
<dbReference type="InterPro" id="IPR038440">
    <property type="entry name" value="FimV_C_sf"/>
</dbReference>
<dbReference type="InterPro" id="IPR020012">
    <property type="entry name" value="LysM_FimV"/>
</dbReference>
<evidence type="ECO:0000259" key="4">
    <source>
        <dbReference type="Pfam" id="PF25800"/>
    </source>
</evidence>
<feature type="domain" description="FimV N-terminal" evidence="4">
    <location>
        <begin position="16"/>
        <end position="124"/>
    </location>
</feature>
<dbReference type="Gene3D" id="1.20.58.2200">
    <property type="match status" value="1"/>
</dbReference>
<evidence type="ECO:0000256" key="2">
    <source>
        <dbReference type="SAM" id="MobiDB-lite"/>
    </source>
</evidence>